<feature type="domain" description="AB hydrolase-1" evidence="1">
    <location>
        <begin position="56"/>
        <end position="290"/>
    </location>
</feature>
<organism evidence="2 3">
    <name type="scientific">Thalassovita mangrovi</name>
    <dbReference type="NCBI Taxonomy" id="2692236"/>
    <lineage>
        <taxon>Bacteria</taxon>
        <taxon>Pseudomonadati</taxon>
        <taxon>Pseudomonadota</taxon>
        <taxon>Alphaproteobacteria</taxon>
        <taxon>Rhodobacterales</taxon>
        <taxon>Roseobacteraceae</taxon>
        <taxon>Thalassovita</taxon>
    </lineage>
</organism>
<dbReference type="InterPro" id="IPR000073">
    <property type="entry name" value="AB_hydrolase_1"/>
</dbReference>
<dbReference type="PANTHER" id="PTHR43194:SF2">
    <property type="entry name" value="PEROXISOMAL MEMBRANE PROTEIN LPX1"/>
    <property type="match status" value="1"/>
</dbReference>
<name>A0A6L8LHX3_9RHOB</name>
<protein>
    <submittedName>
        <fullName evidence="2">Alpha/beta fold hydrolase</fullName>
    </submittedName>
</protein>
<accession>A0A6L8LHX3</accession>
<keyword evidence="3" id="KW-1185">Reference proteome</keyword>
<sequence length="306" mass="32694">MTWVLILVAVVLAAPFLREALRPRMGAQARQSAPGQFAELSQGVTHYIWQGPENGPVVVLVHGLTTPAFVWGGVAEGLVEQGYRVLSYDLYGRGYSDRPGGAQNRAFFLRQLQDLLKDQGVADGFTLVGYSMGGAISAAFAAAHPGRAGGLILLAPAGTEPLLDPTARFVRGVPVLGDWLMLTRFPSGHRKATEAERDLPTSVPGIVDLQQAELRWRGFIPAVLSSLRHMLGQVQEEDHRAIAASGLPVLAIWGAEDVTIPIRAKAAVERWNPAAQHVVVAGAGHGVTYTHTGEVMAAMQAFLAES</sequence>
<dbReference type="EMBL" id="WWEN01000003">
    <property type="protein sequence ID" value="MYM55608.1"/>
    <property type="molecule type" value="Genomic_DNA"/>
</dbReference>
<reference evidence="2 3" key="1">
    <citation type="submission" date="2020-01" db="EMBL/GenBank/DDBJ databases">
        <authorList>
            <person name="Chen S."/>
        </authorList>
    </citation>
    <scope>NUCLEOTIDE SEQUENCE [LARGE SCALE GENOMIC DNA]</scope>
    <source>
        <strain evidence="2 3">GS-10</strain>
    </source>
</reference>
<dbReference type="Pfam" id="PF00561">
    <property type="entry name" value="Abhydrolase_1"/>
    <property type="match status" value="1"/>
</dbReference>
<dbReference type="PANTHER" id="PTHR43194">
    <property type="entry name" value="HYDROLASE ALPHA/BETA FOLD FAMILY"/>
    <property type="match status" value="1"/>
</dbReference>
<dbReference type="AlphaFoldDB" id="A0A6L8LHX3"/>
<dbReference type="PRINTS" id="PR00111">
    <property type="entry name" value="ABHYDROLASE"/>
</dbReference>
<evidence type="ECO:0000313" key="2">
    <source>
        <dbReference type="EMBL" id="MYM55608.1"/>
    </source>
</evidence>
<gene>
    <name evidence="2" type="ORF">GR167_09835</name>
</gene>
<dbReference type="InterPro" id="IPR029058">
    <property type="entry name" value="AB_hydrolase_fold"/>
</dbReference>
<dbReference type="RefSeq" id="WP_160973287.1">
    <property type="nucleotide sequence ID" value="NZ_WWEN01000003.1"/>
</dbReference>
<dbReference type="GO" id="GO:0016787">
    <property type="term" value="F:hydrolase activity"/>
    <property type="evidence" value="ECO:0007669"/>
    <property type="project" value="UniProtKB-KW"/>
</dbReference>
<evidence type="ECO:0000259" key="1">
    <source>
        <dbReference type="Pfam" id="PF00561"/>
    </source>
</evidence>
<dbReference type="Gene3D" id="3.40.50.1820">
    <property type="entry name" value="alpha/beta hydrolase"/>
    <property type="match status" value="1"/>
</dbReference>
<evidence type="ECO:0000313" key="3">
    <source>
        <dbReference type="Proteomes" id="UP000479043"/>
    </source>
</evidence>
<dbReference type="SUPFAM" id="SSF53474">
    <property type="entry name" value="alpha/beta-Hydrolases"/>
    <property type="match status" value="1"/>
</dbReference>
<comment type="caution">
    <text evidence="2">The sequence shown here is derived from an EMBL/GenBank/DDBJ whole genome shotgun (WGS) entry which is preliminary data.</text>
</comment>
<dbReference type="Proteomes" id="UP000479043">
    <property type="component" value="Unassembled WGS sequence"/>
</dbReference>
<proteinExistence type="predicted"/>
<keyword evidence="2" id="KW-0378">Hydrolase</keyword>
<dbReference type="InterPro" id="IPR050228">
    <property type="entry name" value="Carboxylesterase_BioH"/>
</dbReference>